<dbReference type="Proteomes" id="UP001556367">
    <property type="component" value="Unassembled WGS sequence"/>
</dbReference>
<dbReference type="InterPro" id="IPR007763">
    <property type="entry name" value="NDUFA12"/>
</dbReference>
<comment type="caution">
    <text evidence="3">The sequence shown here is derived from an EMBL/GenBank/DDBJ whole genome shotgun (WGS) entry which is preliminary data.</text>
</comment>
<reference evidence="4" key="1">
    <citation type="submission" date="2024-06" db="EMBL/GenBank/DDBJ databases">
        <title>Multi-omics analyses provide insights into the biosynthesis of the anticancer antibiotic pleurotin in Hohenbuehelia grisea.</title>
        <authorList>
            <person name="Weaver J.A."/>
            <person name="Alberti F."/>
        </authorList>
    </citation>
    <scope>NUCLEOTIDE SEQUENCE [LARGE SCALE GENOMIC DNA]</scope>
    <source>
        <strain evidence="4">T-177</strain>
    </source>
</reference>
<dbReference type="InterPro" id="IPR052618">
    <property type="entry name" value="ComplexI_NDUFA12"/>
</dbReference>
<feature type="region of interest" description="Disordered" evidence="2">
    <location>
        <begin position="105"/>
        <end position="181"/>
    </location>
</feature>
<dbReference type="Pfam" id="PF05071">
    <property type="entry name" value="NDUFA12"/>
    <property type="match status" value="1"/>
</dbReference>
<sequence>MSFFAKLWRVIRVNTPARYVGRDLEGNKFYEKPNAITGGRMKRTVKYRHPDDMWHYIGGGKRLAIQWSAWLSHTRVHPPTVNELEADAARQQRVQFNAAMIEAKEREERQKASLIEAGSPFPKPEYTPDTPRVSEPPAGAPNDTRSPPEGTKSEPPSPFDQVQPPEIQSWTPAAAPRSRGH</sequence>
<protein>
    <recommendedName>
        <fullName evidence="5">NADH dehydrogenase [ubiquinone] 1 alpha subcomplex subunit 12</fullName>
    </recommendedName>
</protein>
<comment type="similarity">
    <text evidence="1">Belongs to the complex I NDUFA12 subunit family.</text>
</comment>
<evidence type="ECO:0000313" key="4">
    <source>
        <dbReference type="Proteomes" id="UP001556367"/>
    </source>
</evidence>
<proteinExistence type="inferred from homology"/>
<organism evidence="3 4">
    <name type="scientific">Hohenbuehelia grisea</name>
    <dbReference type="NCBI Taxonomy" id="104357"/>
    <lineage>
        <taxon>Eukaryota</taxon>
        <taxon>Fungi</taxon>
        <taxon>Dikarya</taxon>
        <taxon>Basidiomycota</taxon>
        <taxon>Agaricomycotina</taxon>
        <taxon>Agaricomycetes</taxon>
        <taxon>Agaricomycetidae</taxon>
        <taxon>Agaricales</taxon>
        <taxon>Pleurotineae</taxon>
        <taxon>Pleurotaceae</taxon>
        <taxon>Hohenbuehelia</taxon>
    </lineage>
</organism>
<dbReference type="PANTHER" id="PTHR32470">
    <property type="entry name" value="ADH DEHYDROGENASE [UBIQUINONE] 1 ALPHA SUBCOMPLEX ASSEMBLY FACTOR 2"/>
    <property type="match status" value="1"/>
</dbReference>
<keyword evidence="4" id="KW-1185">Reference proteome</keyword>
<name>A0ABR3JWH6_9AGAR</name>
<evidence type="ECO:0000256" key="2">
    <source>
        <dbReference type="SAM" id="MobiDB-lite"/>
    </source>
</evidence>
<evidence type="ECO:0000256" key="1">
    <source>
        <dbReference type="ARBA" id="ARBA00007355"/>
    </source>
</evidence>
<accession>A0ABR3JWH6</accession>
<dbReference type="PANTHER" id="PTHR32470:SF2">
    <property type="entry name" value="NADH DEHYDROGENASE [UBIQUINONE] 1 ALPHA SUBCOMPLEX ASSEMBLY FACTOR 2"/>
    <property type="match status" value="1"/>
</dbReference>
<gene>
    <name evidence="3" type="ORF">HGRIS_011628</name>
</gene>
<evidence type="ECO:0008006" key="5">
    <source>
        <dbReference type="Google" id="ProtNLM"/>
    </source>
</evidence>
<dbReference type="EMBL" id="JASNQZ010000002">
    <property type="protein sequence ID" value="KAL0959964.1"/>
    <property type="molecule type" value="Genomic_DNA"/>
</dbReference>
<evidence type="ECO:0000313" key="3">
    <source>
        <dbReference type="EMBL" id="KAL0959964.1"/>
    </source>
</evidence>